<keyword evidence="4" id="KW-0547">Nucleotide-binding</keyword>
<evidence type="ECO:0000256" key="3">
    <source>
        <dbReference type="ARBA" id="ARBA00022692"/>
    </source>
</evidence>
<keyword evidence="6 8" id="KW-1133">Transmembrane helix</keyword>
<dbReference type="Pfam" id="PF00528">
    <property type="entry name" value="BPD_transp_1"/>
    <property type="match status" value="1"/>
</dbReference>
<dbReference type="Pfam" id="PF00005">
    <property type="entry name" value="ABC_tran"/>
    <property type="match status" value="1"/>
</dbReference>
<dbReference type="AlphaFoldDB" id="A0A968KUX9"/>
<comment type="caution">
    <text evidence="11">The sequence shown here is derived from an EMBL/GenBank/DDBJ whole genome shotgun (WGS) entry which is preliminary data.</text>
</comment>
<feature type="domain" description="ABC transmembrane type-1" evidence="10">
    <location>
        <begin position="321"/>
        <end position="501"/>
    </location>
</feature>
<dbReference type="EMBL" id="JAATLK010000001">
    <property type="protein sequence ID" value="NIZ46653.1"/>
    <property type="molecule type" value="Genomic_DNA"/>
</dbReference>
<dbReference type="GO" id="GO:0005886">
    <property type="term" value="C:plasma membrane"/>
    <property type="evidence" value="ECO:0007669"/>
    <property type="project" value="UniProtKB-SubCell"/>
</dbReference>
<keyword evidence="7 8" id="KW-0472">Membrane</keyword>
<evidence type="ECO:0000256" key="2">
    <source>
        <dbReference type="ARBA" id="ARBA00022448"/>
    </source>
</evidence>
<keyword evidence="3 8" id="KW-0812">Transmembrane</keyword>
<dbReference type="Gene3D" id="1.10.3720.10">
    <property type="entry name" value="MetI-like"/>
    <property type="match status" value="1"/>
</dbReference>
<dbReference type="InterPro" id="IPR003439">
    <property type="entry name" value="ABC_transporter-like_ATP-bd"/>
</dbReference>
<dbReference type="InterPro" id="IPR017871">
    <property type="entry name" value="ABC_transporter-like_CS"/>
</dbReference>
<feature type="transmembrane region" description="Helical" evidence="8">
    <location>
        <begin position="359"/>
        <end position="381"/>
    </location>
</feature>
<dbReference type="PANTHER" id="PTHR42788:SF2">
    <property type="entry name" value="ABC TRANSPORTER ATP-BINDING PROTEIN"/>
    <property type="match status" value="1"/>
</dbReference>
<keyword evidence="5 11" id="KW-0067">ATP-binding</keyword>
<dbReference type="PROSITE" id="PS50893">
    <property type="entry name" value="ABC_TRANSPORTER_2"/>
    <property type="match status" value="1"/>
</dbReference>
<dbReference type="SUPFAM" id="SSF52540">
    <property type="entry name" value="P-loop containing nucleoside triphosphate hydrolases"/>
    <property type="match status" value="1"/>
</dbReference>
<reference evidence="11" key="1">
    <citation type="submission" date="2020-03" db="EMBL/GenBank/DDBJ databases">
        <title>Spirochaetal bacteria isolated from arthropods constitute a novel genus Entomospira genus novum within the order Spirochaetales.</title>
        <authorList>
            <person name="Grana-Miraglia L."/>
            <person name="Sikutova S."/>
            <person name="Fingerle V."/>
            <person name="Sing A."/>
            <person name="Castillo-Ramirez S."/>
            <person name="Margos G."/>
            <person name="Rudolf I."/>
        </authorList>
    </citation>
    <scope>NUCLEOTIDE SEQUENCE</scope>
    <source>
        <strain evidence="11">BR208</strain>
    </source>
</reference>
<keyword evidence="12" id="KW-1185">Reference proteome</keyword>
<dbReference type="InterPro" id="IPR050166">
    <property type="entry name" value="ABC_transporter_ATP-bind"/>
</dbReference>
<dbReference type="GO" id="GO:0055085">
    <property type="term" value="P:transmembrane transport"/>
    <property type="evidence" value="ECO:0007669"/>
    <property type="project" value="InterPro"/>
</dbReference>
<gene>
    <name evidence="11" type="ORF">HCT46_01755</name>
</gene>
<dbReference type="GO" id="GO:0005524">
    <property type="term" value="F:ATP binding"/>
    <property type="evidence" value="ECO:0007669"/>
    <property type="project" value="UniProtKB-KW"/>
</dbReference>
<dbReference type="CDD" id="cd06261">
    <property type="entry name" value="TM_PBP2"/>
    <property type="match status" value="1"/>
</dbReference>
<evidence type="ECO:0000256" key="5">
    <source>
        <dbReference type="ARBA" id="ARBA00022840"/>
    </source>
</evidence>
<organism evidence="11 12">
    <name type="scientific">Entomospira nematocerorum</name>
    <dbReference type="NCBI Taxonomy" id="2719987"/>
    <lineage>
        <taxon>Bacteria</taxon>
        <taxon>Pseudomonadati</taxon>
        <taxon>Spirochaetota</taxon>
        <taxon>Spirochaetia</taxon>
        <taxon>Spirochaetales</taxon>
        <taxon>Spirochaetaceae</taxon>
        <taxon>Entomospira</taxon>
    </lineage>
</organism>
<dbReference type="Gene3D" id="3.40.50.300">
    <property type="entry name" value="P-loop containing nucleotide triphosphate hydrolases"/>
    <property type="match status" value="1"/>
</dbReference>
<evidence type="ECO:0000313" key="11">
    <source>
        <dbReference type="EMBL" id="NIZ46653.1"/>
    </source>
</evidence>
<dbReference type="Proteomes" id="UP000752013">
    <property type="component" value="Unassembled WGS sequence"/>
</dbReference>
<evidence type="ECO:0000256" key="6">
    <source>
        <dbReference type="ARBA" id="ARBA00022989"/>
    </source>
</evidence>
<comment type="similarity">
    <text evidence="8">Belongs to the binding-protein-dependent transport system permease family.</text>
</comment>
<dbReference type="InterPro" id="IPR027417">
    <property type="entry name" value="P-loop_NTPase"/>
</dbReference>
<feature type="transmembrane region" description="Helical" evidence="8">
    <location>
        <begin position="429"/>
        <end position="462"/>
    </location>
</feature>
<dbReference type="PANTHER" id="PTHR42788">
    <property type="entry name" value="TAURINE IMPORT ATP-BINDING PROTEIN-RELATED"/>
    <property type="match status" value="1"/>
</dbReference>
<feature type="domain" description="ABC transporter" evidence="9">
    <location>
        <begin position="7"/>
        <end position="228"/>
    </location>
</feature>
<feature type="transmembrane region" description="Helical" evidence="8">
    <location>
        <begin position="387"/>
        <end position="408"/>
    </location>
</feature>
<feature type="transmembrane region" description="Helical" evidence="8">
    <location>
        <begin position="482"/>
        <end position="504"/>
    </location>
</feature>
<dbReference type="InterPro" id="IPR000515">
    <property type="entry name" value="MetI-like"/>
</dbReference>
<evidence type="ECO:0000256" key="8">
    <source>
        <dbReference type="RuleBase" id="RU363032"/>
    </source>
</evidence>
<dbReference type="SMART" id="SM00382">
    <property type="entry name" value="AAA"/>
    <property type="match status" value="1"/>
</dbReference>
<evidence type="ECO:0000256" key="7">
    <source>
        <dbReference type="ARBA" id="ARBA00023136"/>
    </source>
</evidence>
<evidence type="ECO:0000256" key="4">
    <source>
        <dbReference type="ARBA" id="ARBA00022741"/>
    </source>
</evidence>
<dbReference type="InterPro" id="IPR035906">
    <property type="entry name" value="MetI-like_sf"/>
</dbReference>
<evidence type="ECO:0000259" key="9">
    <source>
        <dbReference type="PROSITE" id="PS50893"/>
    </source>
</evidence>
<feature type="transmembrane region" description="Helical" evidence="8">
    <location>
        <begin position="269"/>
        <end position="291"/>
    </location>
</feature>
<name>A0A968KUX9_9SPIO</name>
<proteinExistence type="inferred from homology"/>
<dbReference type="GO" id="GO:0016887">
    <property type="term" value="F:ATP hydrolysis activity"/>
    <property type="evidence" value="ECO:0007669"/>
    <property type="project" value="InterPro"/>
</dbReference>
<comment type="subcellular location">
    <subcellularLocation>
        <location evidence="1 8">Cell membrane</location>
        <topology evidence="1 8">Multi-pass membrane protein</topology>
    </subcellularLocation>
</comment>
<evidence type="ECO:0000256" key="1">
    <source>
        <dbReference type="ARBA" id="ARBA00004651"/>
    </source>
</evidence>
<protein>
    <submittedName>
        <fullName evidence="11">ATP-binding cassette domain-containing protein</fullName>
    </submittedName>
</protein>
<feature type="transmembrane region" description="Helical" evidence="8">
    <location>
        <begin position="328"/>
        <end position="347"/>
    </location>
</feature>
<keyword evidence="2 8" id="KW-0813">Transport</keyword>
<dbReference type="PROSITE" id="PS50928">
    <property type="entry name" value="ABC_TM1"/>
    <property type="match status" value="1"/>
</dbReference>
<dbReference type="InterPro" id="IPR003593">
    <property type="entry name" value="AAA+_ATPase"/>
</dbReference>
<dbReference type="PROSITE" id="PS00211">
    <property type="entry name" value="ABC_TRANSPORTER_1"/>
    <property type="match status" value="1"/>
</dbReference>
<sequence length="521" mass="59456">MNNNIVLQLHNVGFEYEENVILENISFEQQRGEAIAFIGLSGSGKTTLLKLIAGILTPTKGYIERNIESIAYVSQYESLLPWLSIFENLLIRERLHGGYYSEDIKEKAFNILEEVGLSGYENHYPYQLSGGMKKRVELARALLHNPDLLLLDEPFSALDPFHREKLYELTKRLCKENHTTLILVTHTLDEVYYLADFILGIAGKPATLAIMSQVESHFSQSEVRDLLRSRVGSYDTLYQFFHTKIEEEDPIADANILRPKHNFGYLKEYLLPFTLMIFLVSGGLSMAKYLFEWPDYLFPYPPQVIYNLWSMIRTGVAFEHFFITMQSALLGFLFASSIAIPLGYMFSQNKQVKRYGLPLVLIANTIPTVAIAPFIVLWFGYGLFARVLTVLSIVWLPLVIGSYQAFTYSHGFIQEYIDFYQPKWWKKWLFLELPASVSGIIASIKVSITLSVVGAVVAEFIAGSKGLGALLNIAKAQYNTAMMFAVLILLMFSGLVLYSISALIEKWLMYRHFGYLKIMRK</sequence>
<dbReference type="SUPFAM" id="SSF161098">
    <property type="entry name" value="MetI-like"/>
    <property type="match status" value="1"/>
</dbReference>
<dbReference type="RefSeq" id="WP_167703107.1">
    <property type="nucleotide sequence ID" value="NZ_CP118168.1"/>
</dbReference>
<evidence type="ECO:0000313" key="12">
    <source>
        <dbReference type="Proteomes" id="UP000752013"/>
    </source>
</evidence>
<accession>A0A968KUX9</accession>
<evidence type="ECO:0000259" key="10">
    <source>
        <dbReference type="PROSITE" id="PS50928"/>
    </source>
</evidence>